<evidence type="ECO:0000256" key="6">
    <source>
        <dbReference type="ARBA" id="ARBA00022723"/>
    </source>
</evidence>
<evidence type="ECO:0000256" key="1">
    <source>
        <dbReference type="ARBA" id="ARBA00001771"/>
    </source>
</evidence>
<dbReference type="InterPro" id="IPR000417">
    <property type="entry name" value="Hyethyz_kinase"/>
</dbReference>
<comment type="pathway">
    <text evidence="3">Cofactor biosynthesis; thiamine diphosphate biosynthesis; 4-methyl-5-(2-phosphoethyl)-thiazole from 5-(2-hydroxyethyl)-4-methylthiazole: step 1/1.</text>
</comment>
<dbReference type="EMBL" id="BSUJ01000001">
    <property type="protein sequence ID" value="GMA20872.1"/>
    <property type="molecule type" value="Genomic_DNA"/>
</dbReference>
<evidence type="ECO:0000256" key="10">
    <source>
        <dbReference type="ARBA" id="ARBA00022842"/>
    </source>
</evidence>
<evidence type="ECO:0000256" key="3">
    <source>
        <dbReference type="ARBA" id="ARBA00004868"/>
    </source>
</evidence>
<evidence type="ECO:0000256" key="7">
    <source>
        <dbReference type="ARBA" id="ARBA00022741"/>
    </source>
</evidence>
<dbReference type="Proteomes" id="UP001157109">
    <property type="component" value="Unassembled WGS sequence"/>
</dbReference>
<comment type="catalytic activity">
    <reaction evidence="1">
        <text>5-(2-hydroxyethyl)-4-methylthiazole + ATP = 4-methyl-5-(2-phosphooxyethyl)-thiazole + ADP + H(+)</text>
        <dbReference type="Rhea" id="RHEA:24212"/>
        <dbReference type="ChEBI" id="CHEBI:15378"/>
        <dbReference type="ChEBI" id="CHEBI:17957"/>
        <dbReference type="ChEBI" id="CHEBI:30616"/>
        <dbReference type="ChEBI" id="CHEBI:58296"/>
        <dbReference type="ChEBI" id="CHEBI:456216"/>
        <dbReference type="EC" id="2.7.1.50"/>
    </reaction>
</comment>
<keyword evidence="5" id="KW-0808">Transferase</keyword>
<keyword evidence="8" id="KW-0418">Kinase</keyword>
<evidence type="ECO:0000256" key="2">
    <source>
        <dbReference type="ARBA" id="ARBA00001946"/>
    </source>
</evidence>
<evidence type="ECO:0000313" key="12">
    <source>
        <dbReference type="EMBL" id="GMA20872.1"/>
    </source>
</evidence>
<evidence type="ECO:0000313" key="13">
    <source>
        <dbReference type="Proteomes" id="UP001157109"/>
    </source>
</evidence>
<sequence>MLLGALMAGFAGSVDDPLLAAAGATALLTIAAERAAESASGPGSFAVALLDQLAAVTPEDVDASARVS</sequence>
<evidence type="ECO:0000256" key="9">
    <source>
        <dbReference type="ARBA" id="ARBA00022840"/>
    </source>
</evidence>
<dbReference type="Gene3D" id="3.40.1190.20">
    <property type="match status" value="1"/>
</dbReference>
<keyword evidence="10" id="KW-0460">Magnesium</keyword>
<dbReference type="Pfam" id="PF02110">
    <property type="entry name" value="HK"/>
    <property type="match status" value="1"/>
</dbReference>
<dbReference type="EC" id="2.7.1.50" evidence="4"/>
<evidence type="ECO:0000256" key="5">
    <source>
        <dbReference type="ARBA" id="ARBA00022679"/>
    </source>
</evidence>
<gene>
    <name evidence="12" type="ORF">GCM10025862_28930</name>
</gene>
<evidence type="ECO:0000256" key="8">
    <source>
        <dbReference type="ARBA" id="ARBA00022777"/>
    </source>
</evidence>
<dbReference type="SUPFAM" id="SSF53613">
    <property type="entry name" value="Ribokinase-like"/>
    <property type="match status" value="1"/>
</dbReference>
<dbReference type="InterPro" id="IPR029056">
    <property type="entry name" value="Ribokinase-like"/>
</dbReference>
<keyword evidence="11" id="KW-0784">Thiamine biosynthesis</keyword>
<organism evidence="12 13">
    <name type="scientific">Arsenicicoccus piscis</name>
    <dbReference type="NCBI Taxonomy" id="673954"/>
    <lineage>
        <taxon>Bacteria</taxon>
        <taxon>Bacillati</taxon>
        <taxon>Actinomycetota</taxon>
        <taxon>Actinomycetes</taxon>
        <taxon>Micrococcales</taxon>
        <taxon>Intrasporangiaceae</taxon>
        <taxon>Arsenicicoccus</taxon>
    </lineage>
</organism>
<reference evidence="13" key="1">
    <citation type="journal article" date="2019" name="Int. J. Syst. Evol. Microbiol.">
        <title>The Global Catalogue of Microorganisms (GCM) 10K type strain sequencing project: providing services to taxonomists for standard genome sequencing and annotation.</title>
        <authorList>
            <consortium name="The Broad Institute Genomics Platform"/>
            <consortium name="The Broad Institute Genome Sequencing Center for Infectious Disease"/>
            <person name="Wu L."/>
            <person name="Ma J."/>
        </authorList>
    </citation>
    <scope>NUCLEOTIDE SEQUENCE [LARGE SCALE GENOMIC DNA]</scope>
    <source>
        <strain evidence="13">NBRC 105830</strain>
    </source>
</reference>
<keyword evidence="6" id="KW-0479">Metal-binding</keyword>
<name>A0ABQ6HRR8_9MICO</name>
<comment type="caution">
    <text evidence="12">The sequence shown here is derived from an EMBL/GenBank/DDBJ whole genome shotgun (WGS) entry which is preliminary data.</text>
</comment>
<evidence type="ECO:0000256" key="4">
    <source>
        <dbReference type="ARBA" id="ARBA00012129"/>
    </source>
</evidence>
<protein>
    <recommendedName>
        <fullName evidence="4">hydroxyethylthiazole kinase</fullName>
        <ecNumber evidence="4">2.7.1.50</ecNumber>
    </recommendedName>
</protein>
<comment type="cofactor">
    <cofactor evidence="2">
        <name>Mg(2+)</name>
        <dbReference type="ChEBI" id="CHEBI:18420"/>
    </cofactor>
</comment>
<accession>A0ABQ6HRR8</accession>
<keyword evidence="7" id="KW-0547">Nucleotide-binding</keyword>
<keyword evidence="13" id="KW-1185">Reference proteome</keyword>
<keyword evidence="9" id="KW-0067">ATP-binding</keyword>
<proteinExistence type="predicted"/>
<evidence type="ECO:0000256" key="11">
    <source>
        <dbReference type="ARBA" id="ARBA00022977"/>
    </source>
</evidence>